<feature type="transmembrane region" description="Helical" evidence="1">
    <location>
        <begin position="118"/>
        <end position="145"/>
    </location>
</feature>
<evidence type="ECO:0000313" key="2">
    <source>
        <dbReference type="EMBL" id="MCL9818118.1"/>
    </source>
</evidence>
<dbReference type="PANTHER" id="PTHR43471:SF12">
    <property type="entry name" value="HYPOTHETICAL MEMBRANE PROTEIN, CONSERVED"/>
    <property type="match status" value="1"/>
</dbReference>
<keyword evidence="3" id="KW-1185">Reference proteome</keyword>
<dbReference type="RefSeq" id="WP_250585585.1">
    <property type="nucleotide sequence ID" value="NZ_JAKRVX010000008.1"/>
</dbReference>
<feature type="transmembrane region" description="Helical" evidence="1">
    <location>
        <begin position="78"/>
        <end position="97"/>
    </location>
</feature>
<comment type="caution">
    <text evidence="2">The sequence shown here is derived from an EMBL/GenBank/DDBJ whole genome shotgun (WGS) entry which is preliminary data.</text>
</comment>
<dbReference type="Proteomes" id="UP001203207">
    <property type="component" value="Unassembled WGS sequence"/>
</dbReference>
<evidence type="ECO:0000256" key="1">
    <source>
        <dbReference type="SAM" id="Phobius"/>
    </source>
</evidence>
<feature type="transmembrane region" description="Helical" evidence="1">
    <location>
        <begin position="235"/>
        <end position="258"/>
    </location>
</feature>
<feature type="transmembrane region" description="Helical" evidence="1">
    <location>
        <begin position="191"/>
        <end position="215"/>
    </location>
</feature>
<gene>
    <name evidence="2" type="ORF">AArcSt2_14335</name>
</gene>
<keyword evidence="1" id="KW-1133">Transmembrane helix</keyword>
<evidence type="ECO:0000313" key="3">
    <source>
        <dbReference type="Proteomes" id="UP001203207"/>
    </source>
</evidence>
<dbReference type="GO" id="GO:0005886">
    <property type="term" value="C:plasma membrane"/>
    <property type="evidence" value="ECO:0007669"/>
    <property type="project" value="UniProtKB-SubCell"/>
</dbReference>
<dbReference type="AlphaFoldDB" id="A0AAE3FZY5"/>
<dbReference type="PANTHER" id="PTHR43471">
    <property type="entry name" value="ABC TRANSPORTER PERMEASE"/>
    <property type="match status" value="1"/>
</dbReference>
<protein>
    <submittedName>
        <fullName evidence="2">ABC transporter permease</fullName>
    </submittedName>
</protein>
<sequence length="263" mass="28507">MFETVQYEVQRRQRGTIALTVGIAAVAAFFVALFPSFSSSGIDIDQMLEAWPPALQEAFGIETLATIEGFLAVELYNFVWVIVLGLYFAYSAASVIADDIERDRMDLLLSLPVSRSQLLFEKVGSLLAPIVLINLGVAVAVYASILAIGESIALSRLVMVHLLSVPYLLACAAIGLILSVTVTRADVGKRLALAVIFVLYLLDSIAATVDGLGFIRYLSPTYYYNPTEILVHGTYGIGDAAILLVITIVLLGIARSIFVRRDI</sequence>
<dbReference type="Pfam" id="PF12679">
    <property type="entry name" value="ABC2_membrane_2"/>
    <property type="match status" value="1"/>
</dbReference>
<proteinExistence type="predicted"/>
<name>A0AAE3FZY5_9EURY</name>
<keyword evidence="1" id="KW-0472">Membrane</keyword>
<keyword evidence="1" id="KW-0812">Transmembrane</keyword>
<feature type="transmembrane region" description="Helical" evidence="1">
    <location>
        <begin position="16"/>
        <end position="37"/>
    </location>
</feature>
<dbReference type="GO" id="GO:0140359">
    <property type="term" value="F:ABC-type transporter activity"/>
    <property type="evidence" value="ECO:0007669"/>
    <property type="project" value="InterPro"/>
</dbReference>
<reference evidence="2" key="2">
    <citation type="submission" date="2022-02" db="EMBL/GenBank/DDBJ databases">
        <authorList>
            <person name="Elcheninov A.G."/>
            <person name="Sorokin D.Y."/>
            <person name="Kublanov I.V."/>
        </authorList>
    </citation>
    <scope>NUCLEOTIDE SEQUENCE</scope>
    <source>
        <strain evidence="2">AArc-St2</strain>
    </source>
</reference>
<accession>A0AAE3FZY5</accession>
<feature type="transmembrane region" description="Helical" evidence="1">
    <location>
        <begin position="157"/>
        <end position="179"/>
    </location>
</feature>
<dbReference type="EMBL" id="JAKRVX010000008">
    <property type="protein sequence ID" value="MCL9818118.1"/>
    <property type="molecule type" value="Genomic_DNA"/>
</dbReference>
<reference evidence="2" key="1">
    <citation type="journal article" date="2022" name="Syst. Appl. Microbiol.">
        <title>Natronocalculus amylovorans gen. nov., sp. nov., and Natranaeroarchaeum aerophilus sp. nov., dominant culturable amylolytic natronoarchaea from hypersaline soda lakes in southwestern Siberia.</title>
        <authorList>
            <person name="Sorokin D.Y."/>
            <person name="Elcheninov A.G."/>
            <person name="Khizhniak T.V."/>
            <person name="Koenen M."/>
            <person name="Bale N.J."/>
            <person name="Damste J.S.S."/>
            <person name="Kublanov I.V."/>
        </authorList>
    </citation>
    <scope>NUCLEOTIDE SEQUENCE</scope>
    <source>
        <strain evidence="2">AArc-St2</strain>
    </source>
</reference>
<organism evidence="2 3">
    <name type="scientific">Natronocalculus amylovorans</name>
    <dbReference type="NCBI Taxonomy" id="2917812"/>
    <lineage>
        <taxon>Archaea</taxon>
        <taxon>Methanobacteriati</taxon>
        <taxon>Methanobacteriota</taxon>
        <taxon>Stenosarchaea group</taxon>
        <taxon>Halobacteria</taxon>
        <taxon>Halobacteriales</taxon>
        <taxon>Haloferacaceae</taxon>
        <taxon>Natronocalculus</taxon>
    </lineage>
</organism>